<keyword evidence="7 9" id="KW-0472">Membrane</keyword>
<keyword evidence="3" id="KW-0328">Glycosyltransferase</keyword>
<feature type="region of interest" description="Disordered" evidence="8">
    <location>
        <begin position="507"/>
        <end position="618"/>
    </location>
</feature>
<dbReference type="EMBL" id="VJZC01000119">
    <property type="protein sequence ID" value="MPY59099.1"/>
    <property type="molecule type" value="Genomic_DNA"/>
</dbReference>
<proteinExistence type="predicted"/>
<feature type="transmembrane region" description="Helical" evidence="9">
    <location>
        <begin position="436"/>
        <end position="456"/>
    </location>
</feature>
<feature type="transmembrane region" description="Helical" evidence="9">
    <location>
        <begin position="106"/>
        <end position="125"/>
    </location>
</feature>
<feature type="transmembrane region" description="Helical" evidence="9">
    <location>
        <begin position="319"/>
        <end position="341"/>
    </location>
</feature>
<dbReference type="Pfam" id="PF13231">
    <property type="entry name" value="PMT_2"/>
    <property type="match status" value="1"/>
</dbReference>
<dbReference type="OrthoDB" id="5241882at2"/>
<evidence type="ECO:0000256" key="6">
    <source>
        <dbReference type="ARBA" id="ARBA00022989"/>
    </source>
</evidence>
<evidence type="ECO:0000256" key="3">
    <source>
        <dbReference type="ARBA" id="ARBA00022676"/>
    </source>
</evidence>
<protein>
    <submittedName>
        <fullName evidence="12">Uncharacterized protein</fullName>
    </submittedName>
</protein>
<evidence type="ECO:0000256" key="2">
    <source>
        <dbReference type="ARBA" id="ARBA00022475"/>
    </source>
</evidence>
<feature type="compositionally biased region" description="Low complexity" evidence="8">
    <location>
        <begin position="525"/>
        <end position="541"/>
    </location>
</feature>
<comment type="subcellular location">
    <subcellularLocation>
        <location evidence="1">Cell membrane</location>
        <topology evidence="1">Multi-pass membrane protein</topology>
    </subcellularLocation>
</comment>
<feature type="domain" description="Putative mannosyltransferase YkcA/B-like C-terminal" evidence="11">
    <location>
        <begin position="647"/>
        <end position="743"/>
    </location>
</feature>
<dbReference type="InterPro" id="IPR050297">
    <property type="entry name" value="LipidA_mod_glycosyltrf_83"/>
</dbReference>
<feature type="transmembrane region" description="Helical" evidence="9">
    <location>
        <begin position="463"/>
        <end position="484"/>
    </location>
</feature>
<sequence length="779" mass="78409">MNESHRTLSVTPVSDGPSETPPSSLPAWAAPAALGAILLVAAVLYGWALGSLGWGNSYYSAAVKSMGKSWTYFLFGSYDPAGVVTIDKPPAALWPQVITSKIFGLHGWALILPQVIEGVAAVFVLHRTVRRWAGEQAALLAAAVLTLTPITVAINRDNNPDTLLVLLLVSAAYALTRALQTEGRAATWWLCASGFLIGCGFLAKMLAAWMVVPAFALAWLVGGGGAWAARVWRLLTAGAVLAVSSLWWVAMVALWPGDRPYIGGSTDGSAWDLVVGYNGLGRVFGSSDGSSQSMAGMGGGFGGESGLGRMFNTQVGGQISWLLPACAVALALAVVCTVLYRRGRLDQSGVLPASGWLLWGSWLIVCVAVFSTQKGIFHPYYTTQLAPAVAALCGGMLATLIRVHRAGVTWAPWVGAAAVAVTAGWAMVLVRRTPDWNGWLIWPVLLIGCAAIALLLSRRGGNLLLAGAAAAVVSMLVAPGAWAANVSASSGSSNLMGGANPTAGPGGSLSAFGMSGIPGQGSSGDQGSSGMPSGMPSDMEGFPGGASGSGQPSGGMPSGMPSGMPGGDQGGLPSGGQGGLPSGGQGGLPSGGQGGMPSGLPSGMPGASGGSGSASGGLPAFPGGAGAMSGGFGGSSGSALTSDQRKMLNYAVKHSPKARIKLAVSGGAMATNAFILNSDETVIGMGGFMGADDAPSVAQLKKWTGNGELRYVVGSDNAGGGAMTRPGMSQENATDRSEWISKNCTKVSASAYGGSKTSQQKSGSAAPFGASVLYDCAAR</sequence>
<evidence type="ECO:0000256" key="1">
    <source>
        <dbReference type="ARBA" id="ARBA00004651"/>
    </source>
</evidence>
<feature type="domain" description="Glycosyltransferase RgtA/B/C/D-like" evidence="10">
    <location>
        <begin position="87"/>
        <end position="248"/>
    </location>
</feature>
<dbReference type="GO" id="GO:0009103">
    <property type="term" value="P:lipopolysaccharide biosynthetic process"/>
    <property type="evidence" value="ECO:0007669"/>
    <property type="project" value="UniProtKB-ARBA"/>
</dbReference>
<feature type="compositionally biased region" description="Gly residues" evidence="8">
    <location>
        <begin position="606"/>
        <end position="615"/>
    </location>
</feature>
<gene>
    <name evidence="12" type="ORF">FNH08_18580</name>
</gene>
<organism evidence="12 13">
    <name type="scientific">Streptomyces spongiae</name>
    <dbReference type="NCBI Taxonomy" id="565072"/>
    <lineage>
        <taxon>Bacteria</taxon>
        <taxon>Bacillati</taxon>
        <taxon>Actinomycetota</taxon>
        <taxon>Actinomycetes</taxon>
        <taxon>Kitasatosporales</taxon>
        <taxon>Streptomycetaceae</taxon>
        <taxon>Streptomyces</taxon>
    </lineage>
</organism>
<name>A0A5N8XI28_9ACTN</name>
<evidence type="ECO:0000313" key="12">
    <source>
        <dbReference type="EMBL" id="MPY59099.1"/>
    </source>
</evidence>
<accession>A0A5N8XI28</accession>
<keyword evidence="5 9" id="KW-0812">Transmembrane</keyword>
<evidence type="ECO:0000259" key="10">
    <source>
        <dbReference type="Pfam" id="PF13231"/>
    </source>
</evidence>
<feature type="transmembrane region" description="Helical" evidence="9">
    <location>
        <begin position="209"/>
        <end position="227"/>
    </location>
</feature>
<evidence type="ECO:0000313" key="13">
    <source>
        <dbReference type="Proteomes" id="UP000400924"/>
    </source>
</evidence>
<feature type="transmembrane region" description="Helical" evidence="9">
    <location>
        <begin position="69"/>
        <end position="86"/>
    </location>
</feature>
<evidence type="ECO:0000256" key="5">
    <source>
        <dbReference type="ARBA" id="ARBA00022692"/>
    </source>
</evidence>
<feature type="compositionally biased region" description="Gly residues" evidence="8">
    <location>
        <begin position="564"/>
        <end position="597"/>
    </location>
</feature>
<feature type="transmembrane region" description="Helical" evidence="9">
    <location>
        <begin position="137"/>
        <end position="156"/>
    </location>
</feature>
<dbReference type="GO" id="GO:0016763">
    <property type="term" value="F:pentosyltransferase activity"/>
    <property type="evidence" value="ECO:0007669"/>
    <property type="project" value="TreeGrafter"/>
</dbReference>
<keyword evidence="2" id="KW-1003">Cell membrane</keyword>
<evidence type="ECO:0000256" key="8">
    <source>
        <dbReference type="SAM" id="MobiDB-lite"/>
    </source>
</evidence>
<evidence type="ECO:0000256" key="9">
    <source>
        <dbReference type="SAM" id="Phobius"/>
    </source>
</evidence>
<feature type="region of interest" description="Disordered" evidence="8">
    <location>
        <begin position="1"/>
        <end position="22"/>
    </location>
</feature>
<dbReference type="GO" id="GO:0010041">
    <property type="term" value="P:response to iron(III) ion"/>
    <property type="evidence" value="ECO:0007669"/>
    <property type="project" value="TreeGrafter"/>
</dbReference>
<feature type="transmembrane region" description="Helical" evidence="9">
    <location>
        <begin position="28"/>
        <end position="48"/>
    </location>
</feature>
<dbReference type="Pfam" id="PF24878">
    <property type="entry name" value="YkcB_C"/>
    <property type="match status" value="1"/>
</dbReference>
<feature type="transmembrane region" description="Helical" evidence="9">
    <location>
        <begin position="353"/>
        <end position="373"/>
    </location>
</feature>
<dbReference type="AlphaFoldDB" id="A0A5N8XI28"/>
<dbReference type="InterPro" id="IPR056785">
    <property type="entry name" value="YkcA/B-like_C"/>
</dbReference>
<dbReference type="RefSeq" id="WP_152772611.1">
    <property type="nucleotide sequence ID" value="NZ_VJZC01000119.1"/>
</dbReference>
<dbReference type="PANTHER" id="PTHR33908:SF3">
    <property type="entry name" value="UNDECAPRENYL PHOSPHATE-ALPHA-4-AMINO-4-DEOXY-L-ARABINOSE ARABINOSYL TRANSFERASE"/>
    <property type="match status" value="1"/>
</dbReference>
<dbReference type="InterPro" id="IPR038731">
    <property type="entry name" value="RgtA/B/C-like"/>
</dbReference>
<feature type="transmembrane region" description="Helical" evidence="9">
    <location>
        <begin position="385"/>
        <end position="403"/>
    </location>
</feature>
<keyword evidence="13" id="KW-1185">Reference proteome</keyword>
<evidence type="ECO:0000259" key="11">
    <source>
        <dbReference type="Pfam" id="PF24878"/>
    </source>
</evidence>
<feature type="transmembrane region" description="Helical" evidence="9">
    <location>
        <begin position="234"/>
        <end position="255"/>
    </location>
</feature>
<dbReference type="GO" id="GO:0005886">
    <property type="term" value="C:plasma membrane"/>
    <property type="evidence" value="ECO:0007669"/>
    <property type="project" value="UniProtKB-SubCell"/>
</dbReference>
<reference evidence="12 13" key="1">
    <citation type="submission" date="2019-07" db="EMBL/GenBank/DDBJ databases">
        <title>New species of Amycolatopsis and Streptomyces.</title>
        <authorList>
            <person name="Duangmal K."/>
            <person name="Teo W.F.A."/>
            <person name="Lipun K."/>
        </authorList>
    </citation>
    <scope>NUCLEOTIDE SEQUENCE [LARGE SCALE GENOMIC DNA]</scope>
    <source>
        <strain evidence="12 13">NBRC 106415</strain>
    </source>
</reference>
<dbReference type="Proteomes" id="UP000400924">
    <property type="component" value="Unassembled WGS sequence"/>
</dbReference>
<evidence type="ECO:0000256" key="7">
    <source>
        <dbReference type="ARBA" id="ARBA00023136"/>
    </source>
</evidence>
<keyword evidence="4" id="KW-0808">Transferase</keyword>
<feature type="compositionally biased region" description="Gly residues" evidence="8">
    <location>
        <begin position="542"/>
        <end position="557"/>
    </location>
</feature>
<feature type="transmembrane region" description="Helical" evidence="9">
    <location>
        <begin position="410"/>
        <end position="430"/>
    </location>
</feature>
<evidence type="ECO:0000256" key="4">
    <source>
        <dbReference type="ARBA" id="ARBA00022679"/>
    </source>
</evidence>
<comment type="caution">
    <text evidence="12">The sequence shown here is derived from an EMBL/GenBank/DDBJ whole genome shotgun (WGS) entry which is preliminary data.</text>
</comment>
<dbReference type="PANTHER" id="PTHR33908">
    <property type="entry name" value="MANNOSYLTRANSFERASE YKCB-RELATED"/>
    <property type="match status" value="1"/>
</dbReference>
<keyword evidence="6 9" id="KW-1133">Transmembrane helix</keyword>